<sequence length="56" mass="5749">MSIGSNVIANLDGMTIAHGFFQNSGGIRMNVGSDVTLQNMMVNNNTASDFTGGGAI</sequence>
<protein>
    <recommendedName>
        <fullName evidence="3">Right handed beta helix domain-containing protein</fullName>
    </recommendedName>
</protein>
<reference evidence="1 2" key="1">
    <citation type="submission" date="2022-04" db="EMBL/GenBank/DDBJ databases">
        <title>Positive selection, recombination, and allopatry shape intraspecific diversity of widespread and dominant cyanobacteria.</title>
        <authorList>
            <person name="Wei J."/>
            <person name="Shu W."/>
            <person name="Hu C."/>
        </authorList>
    </citation>
    <scope>NUCLEOTIDE SEQUENCE [LARGE SCALE GENOMIC DNA]</scope>
    <source>
        <strain evidence="1 2">AS-A4</strain>
    </source>
</reference>
<evidence type="ECO:0000313" key="1">
    <source>
        <dbReference type="EMBL" id="MEP1061327.1"/>
    </source>
</evidence>
<proteinExistence type="predicted"/>
<evidence type="ECO:0008006" key="3">
    <source>
        <dbReference type="Google" id="ProtNLM"/>
    </source>
</evidence>
<accession>A0ABV0KQ02</accession>
<organism evidence="1 2">
    <name type="scientific">Stenomitos frigidus AS-A4</name>
    <dbReference type="NCBI Taxonomy" id="2933935"/>
    <lineage>
        <taxon>Bacteria</taxon>
        <taxon>Bacillati</taxon>
        <taxon>Cyanobacteriota</taxon>
        <taxon>Cyanophyceae</taxon>
        <taxon>Leptolyngbyales</taxon>
        <taxon>Leptolyngbyaceae</taxon>
        <taxon>Stenomitos</taxon>
    </lineage>
</organism>
<comment type="caution">
    <text evidence="1">The sequence shown here is derived from an EMBL/GenBank/DDBJ whole genome shotgun (WGS) entry which is preliminary data.</text>
</comment>
<keyword evidence="2" id="KW-1185">Reference proteome</keyword>
<name>A0ABV0KQ02_9CYAN</name>
<gene>
    <name evidence="1" type="ORF">NDI38_23125</name>
</gene>
<dbReference type="RefSeq" id="WP_190449684.1">
    <property type="nucleotide sequence ID" value="NZ_JAMPLM010000032.1"/>
</dbReference>
<dbReference type="Proteomes" id="UP001476950">
    <property type="component" value="Unassembled WGS sequence"/>
</dbReference>
<evidence type="ECO:0000313" key="2">
    <source>
        <dbReference type="Proteomes" id="UP001476950"/>
    </source>
</evidence>
<dbReference type="EMBL" id="JAMPLM010000032">
    <property type="protein sequence ID" value="MEP1061327.1"/>
    <property type="molecule type" value="Genomic_DNA"/>
</dbReference>